<dbReference type="RefSeq" id="WP_306103538.1">
    <property type="nucleotide sequence ID" value="NZ_CP120983.1"/>
</dbReference>
<dbReference type="EMBL" id="CP120983">
    <property type="protein sequence ID" value="WLQ64435.1"/>
    <property type="molecule type" value="Genomic_DNA"/>
</dbReference>
<organism evidence="1 2">
    <name type="scientific">Streptomyces glycanivorans</name>
    <dbReference type="NCBI Taxonomy" id="3033808"/>
    <lineage>
        <taxon>Bacteria</taxon>
        <taxon>Bacillati</taxon>
        <taxon>Actinomycetota</taxon>
        <taxon>Actinomycetes</taxon>
        <taxon>Kitasatosporales</taxon>
        <taxon>Streptomycetaceae</taxon>
        <taxon>Streptomyces</taxon>
    </lineage>
</organism>
<evidence type="ECO:0000313" key="1">
    <source>
        <dbReference type="EMBL" id="WLQ64435.1"/>
    </source>
</evidence>
<accession>A0ABY9JBB1</accession>
<proteinExistence type="predicted"/>
<gene>
    <name evidence="1" type="ORF">P8A20_12905</name>
</gene>
<evidence type="ECO:0000313" key="2">
    <source>
        <dbReference type="Proteomes" id="UP001224433"/>
    </source>
</evidence>
<sequence length="296" mass="32182">MIALYNFLTVHRPEPHTMASALAGALGAEPRDVDVADDDAGGADERNWDAPVLCTYRSAAGDLALSWDVSVSDVMRTPPTEAEAALRLAARLGTTVLYPAQERPPSAYWAAGPDGTVARARLLEADDETDGGAPWLVVDAVEETMAQLPGARVETLAEILHEERVETPVTDAFAAATDPHGDAPATGPVNRSREALLLWERLVRRIETGWAPGGRYPFDQYAEDLRTRDRLGELARAQGPQHLPLGRALEELDEVFRRGTDDDAGVLLGRLTGSGTAVADRGWWWHRRPAKPPWDS</sequence>
<protein>
    <submittedName>
        <fullName evidence="1">Uncharacterized protein</fullName>
    </submittedName>
</protein>
<keyword evidence="2" id="KW-1185">Reference proteome</keyword>
<reference evidence="1 2" key="1">
    <citation type="submission" date="2023-03" db="EMBL/GenBank/DDBJ databases">
        <title>Isolation and description of six Streptomyces strains from soil environments, able to metabolize different microbial glucans.</title>
        <authorList>
            <person name="Widen T."/>
            <person name="Larsbrink J."/>
        </authorList>
    </citation>
    <scope>NUCLEOTIDE SEQUENCE [LARGE SCALE GENOMIC DNA]</scope>
    <source>
        <strain evidence="1 2">Alt3</strain>
    </source>
</reference>
<dbReference type="Proteomes" id="UP001224433">
    <property type="component" value="Chromosome"/>
</dbReference>
<name>A0ABY9JBB1_9ACTN</name>